<reference evidence="1" key="2">
    <citation type="journal article" date="2015" name="Fish Shellfish Immunol.">
        <title>Early steps in the European eel (Anguilla anguilla)-Vibrio vulnificus interaction in the gills: Role of the RtxA13 toxin.</title>
        <authorList>
            <person name="Callol A."/>
            <person name="Pajuelo D."/>
            <person name="Ebbesson L."/>
            <person name="Teles M."/>
            <person name="MacKenzie S."/>
            <person name="Amaro C."/>
        </authorList>
    </citation>
    <scope>NUCLEOTIDE SEQUENCE</scope>
</reference>
<dbReference type="AlphaFoldDB" id="A0A0E9P5V4"/>
<sequence length="38" mass="4360">MRNHSDFIWKQLGNWEGLLLSTESVVSPELGIFKTAVR</sequence>
<proteinExistence type="predicted"/>
<accession>A0A0E9P5V4</accession>
<dbReference type="EMBL" id="GBXM01109137">
    <property type="protein sequence ID" value="JAG99439.1"/>
    <property type="molecule type" value="Transcribed_RNA"/>
</dbReference>
<organism evidence="1">
    <name type="scientific">Anguilla anguilla</name>
    <name type="common">European freshwater eel</name>
    <name type="synonym">Muraena anguilla</name>
    <dbReference type="NCBI Taxonomy" id="7936"/>
    <lineage>
        <taxon>Eukaryota</taxon>
        <taxon>Metazoa</taxon>
        <taxon>Chordata</taxon>
        <taxon>Craniata</taxon>
        <taxon>Vertebrata</taxon>
        <taxon>Euteleostomi</taxon>
        <taxon>Actinopterygii</taxon>
        <taxon>Neopterygii</taxon>
        <taxon>Teleostei</taxon>
        <taxon>Anguilliformes</taxon>
        <taxon>Anguillidae</taxon>
        <taxon>Anguilla</taxon>
    </lineage>
</organism>
<evidence type="ECO:0000313" key="1">
    <source>
        <dbReference type="EMBL" id="JAG99439.1"/>
    </source>
</evidence>
<protein>
    <submittedName>
        <fullName evidence="1">Uncharacterized protein</fullName>
    </submittedName>
</protein>
<reference evidence="1" key="1">
    <citation type="submission" date="2014-11" db="EMBL/GenBank/DDBJ databases">
        <authorList>
            <person name="Amaro Gonzalez C."/>
        </authorList>
    </citation>
    <scope>NUCLEOTIDE SEQUENCE</scope>
</reference>
<name>A0A0E9P5V4_ANGAN</name>